<evidence type="ECO:0000313" key="2">
    <source>
        <dbReference type="WBParaSite" id="PDA_v2.g3438.t1"/>
    </source>
</evidence>
<dbReference type="InterPro" id="IPR011333">
    <property type="entry name" value="SKP1/BTB/POZ_sf"/>
</dbReference>
<accession>A0A914QIY6</accession>
<dbReference type="Gene3D" id="3.30.710.10">
    <property type="entry name" value="Potassium Channel Kv1.1, Chain A"/>
    <property type="match status" value="1"/>
</dbReference>
<sequence>MSLLEFSNKHDVPALKAKVEPVLIKEISAANVCRLTNCSILAESPKLKEKCIKFLMDAFVSKTPLSDIKNLDKFVAMTVFCDSFYQIVQTRQ</sequence>
<dbReference type="AlphaFoldDB" id="A0A914QIY6"/>
<proteinExistence type="predicted"/>
<dbReference type="WBParaSite" id="PDA_v2.g3438.t1">
    <property type="protein sequence ID" value="PDA_v2.g3438.t1"/>
    <property type="gene ID" value="PDA_v2.g3438"/>
</dbReference>
<reference evidence="2" key="1">
    <citation type="submission" date="2022-11" db="UniProtKB">
        <authorList>
            <consortium name="WormBaseParasite"/>
        </authorList>
    </citation>
    <scope>IDENTIFICATION</scope>
</reference>
<dbReference type="Proteomes" id="UP000887578">
    <property type="component" value="Unplaced"/>
</dbReference>
<evidence type="ECO:0000313" key="1">
    <source>
        <dbReference type="Proteomes" id="UP000887578"/>
    </source>
</evidence>
<name>A0A914QIY6_9BILA</name>
<organism evidence="1 2">
    <name type="scientific">Panagrolaimus davidi</name>
    <dbReference type="NCBI Taxonomy" id="227884"/>
    <lineage>
        <taxon>Eukaryota</taxon>
        <taxon>Metazoa</taxon>
        <taxon>Ecdysozoa</taxon>
        <taxon>Nematoda</taxon>
        <taxon>Chromadorea</taxon>
        <taxon>Rhabditida</taxon>
        <taxon>Tylenchina</taxon>
        <taxon>Panagrolaimomorpha</taxon>
        <taxon>Panagrolaimoidea</taxon>
        <taxon>Panagrolaimidae</taxon>
        <taxon>Panagrolaimus</taxon>
    </lineage>
</organism>
<protein>
    <submittedName>
        <fullName evidence="2">Uncharacterized protein</fullName>
    </submittedName>
</protein>
<keyword evidence="1" id="KW-1185">Reference proteome</keyword>